<feature type="non-terminal residue" evidence="2">
    <location>
        <position position="1"/>
    </location>
</feature>
<dbReference type="Proteomes" id="UP000257109">
    <property type="component" value="Unassembled WGS sequence"/>
</dbReference>
<keyword evidence="3" id="KW-1185">Reference proteome</keyword>
<evidence type="ECO:0000313" key="2">
    <source>
        <dbReference type="EMBL" id="RDX85807.1"/>
    </source>
</evidence>
<accession>A0A371G5J6</accession>
<protein>
    <submittedName>
        <fullName evidence="2">Uncharacterized protein</fullName>
    </submittedName>
</protein>
<evidence type="ECO:0000313" key="3">
    <source>
        <dbReference type="Proteomes" id="UP000257109"/>
    </source>
</evidence>
<feature type="non-terminal residue" evidence="2">
    <location>
        <position position="96"/>
    </location>
</feature>
<dbReference type="AlphaFoldDB" id="A0A371G5J6"/>
<proteinExistence type="predicted"/>
<name>A0A371G5J6_MUCPR</name>
<reference evidence="2" key="1">
    <citation type="submission" date="2018-05" db="EMBL/GenBank/DDBJ databases">
        <title>Draft genome of Mucuna pruriens seed.</title>
        <authorList>
            <person name="Nnadi N.E."/>
            <person name="Vos R."/>
            <person name="Hasami M.H."/>
            <person name="Devisetty U.K."/>
            <person name="Aguiy J.C."/>
        </authorList>
    </citation>
    <scope>NUCLEOTIDE SEQUENCE [LARGE SCALE GENOMIC DNA]</scope>
    <source>
        <tissue evidence="2">Seed</tissue>
    </source>
</reference>
<dbReference type="EMBL" id="QJKJ01006699">
    <property type="protein sequence ID" value="RDX85807.1"/>
    <property type="molecule type" value="Genomic_DNA"/>
</dbReference>
<gene>
    <name evidence="2" type="ORF">CR513_32945</name>
</gene>
<feature type="region of interest" description="Disordered" evidence="1">
    <location>
        <begin position="1"/>
        <end position="27"/>
    </location>
</feature>
<comment type="caution">
    <text evidence="2">The sequence shown here is derived from an EMBL/GenBank/DDBJ whole genome shotgun (WGS) entry which is preliminary data.</text>
</comment>
<organism evidence="2 3">
    <name type="scientific">Mucuna pruriens</name>
    <name type="common">Velvet bean</name>
    <name type="synonym">Dolichos pruriens</name>
    <dbReference type="NCBI Taxonomy" id="157652"/>
    <lineage>
        <taxon>Eukaryota</taxon>
        <taxon>Viridiplantae</taxon>
        <taxon>Streptophyta</taxon>
        <taxon>Embryophyta</taxon>
        <taxon>Tracheophyta</taxon>
        <taxon>Spermatophyta</taxon>
        <taxon>Magnoliopsida</taxon>
        <taxon>eudicotyledons</taxon>
        <taxon>Gunneridae</taxon>
        <taxon>Pentapetalae</taxon>
        <taxon>rosids</taxon>
        <taxon>fabids</taxon>
        <taxon>Fabales</taxon>
        <taxon>Fabaceae</taxon>
        <taxon>Papilionoideae</taxon>
        <taxon>50 kb inversion clade</taxon>
        <taxon>NPAAA clade</taxon>
        <taxon>indigoferoid/millettioid clade</taxon>
        <taxon>Phaseoleae</taxon>
        <taxon>Mucuna</taxon>
    </lineage>
</organism>
<sequence>MIDDGVMESESSHEGSSSSSEVKSSSESFNYEGDLLMVRRLMSSLMYEDSDSQRENIFHFRCHVMGKLCSLIIDGGLNAKPSRPKSSRPKPGTSRP</sequence>
<feature type="region of interest" description="Disordered" evidence="1">
    <location>
        <begin position="76"/>
        <end position="96"/>
    </location>
</feature>
<evidence type="ECO:0000256" key="1">
    <source>
        <dbReference type="SAM" id="MobiDB-lite"/>
    </source>
</evidence>
<feature type="compositionally biased region" description="Low complexity" evidence="1">
    <location>
        <begin position="14"/>
        <end position="27"/>
    </location>
</feature>